<sequence>MNKVFCLSLFLSLFLSVFSANAKNAPVVLLSIDGFSVKYIEQYKPKTLTKLTQQGLSSEGLVPVFPSKTFPNHLSIVTGKYPSEHGIIHNSFYRRDIKKGYTLGAGRDDATWLKAEPIWVTAEKQGVTSASYFWPESEADYDHVAPTYRYAFDDSTPNEARLAQIVTWLNLPEAQRPQFITSYFSIVDSAGHTFGPNSVETAESIEKVDTIIGDFLAELERQNIAINLIIVSDHGMLEINNDSIIAMDSLSLSTDIDTVINGQTQLYIYEEDAATIDATVNQLKQKSKGRFEVYKNGQYPENWHLNFVDERIPDFVAAAKPPYTFSSKHSTGKGTHGYNPTGIEGLSGIFIAKGPDIKNGRVAEFENIHVHAFMLGLLDLPESKISTLSPLMPYMAQHAH</sequence>
<feature type="signal peptide" evidence="1">
    <location>
        <begin position="1"/>
        <end position="22"/>
    </location>
</feature>
<evidence type="ECO:0000256" key="1">
    <source>
        <dbReference type="SAM" id="SignalP"/>
    </source>
</evidence>
<accession>A0ABZ0JX44</accession>
<proteinExistence type="predicted"/>
<evidence type="ECO:0000313" key="2">
    <source>
        <dbReference type="EMBL" id="WOT04806.1"/>
    </source>
</evidence>
<keyword evidence="1" id="KW-0732">Signal</keyword>
<reference evidence="2 3" key="1">
    <citation type="submission" date="2023-10" db="EMBL/GenBank/DDBJ databases">
        <title>Complete genome sequence of Shewanella sp. DAU334.</title>
        <authorList>
            <person name="Lee Y.-S."/>
            <person name="Jeong H.-R."/>
            <person name="Hwang E.-J."/>
            <person name="Choi Y.-L."/>
            <person name="Kim G.-D."/>
        </authorList>
    </citation>
    <scope>NUCLEOTIDE SEQUENCE [LARGE SCALE GENOMIC DNA]</scope>
    <source>
        <strain evidence="2 3">DAU334</strain>
    </source>
</reference>
<dbReference type="PANTHER" id="PTHR10151">
    <property type="entry name" value="ECTONUCLEOTIDE PYROPHOSPHATASE/PHOSPHODIESTERASE"/>
    <property type="match status" value="1"/>
</dbReference>
<dbReference type="Gene3D" id="3.30.1360.180">
    <property type="match status" value="1"/>
</dbReference>
<organism evidence="2 3">
    <name type="scientific">Shewanella youngdeokensis</name>
    <dbReference type="NCBI Taxonomy" id="2999068"/>
    <lineage>
        <taxon>Bacteria</taxon>
        <taxon>Pseudomonadati</taxon>
        <taxon>Pseudomonadota</taxon>
        <taxon>Gammaproteobacteria</taxon>
        <taxon>Alteromonadales</taxon>
        <taxon>Shewanellaceae</taxon>
        <taxon>Shewanella</taxon>
    </lineage>
</organism>
<dbReference type="Proteomes" id="UP001529491">
    <property type="component" value="Chromosome"/>
</dbReference>
<dbReference type="Gene3D" id="3.40.720.10">
    <property type="entry name" value="Alkaline Phosphatase, subunit A"/>
    <property type="match status" value="1"/>
</dbReference>
<dbReference type="PANTHER" id="PTHR10151:SF120">
    <property type="entry name" value="BIS(5'-ADENOSYL)-TRIPHOSPHATASE"/>
    <property type="match status" value="1"/>
</dbReference>
<name>A0ABZ0JX44_9GAMM</name>
<protein>
    <submittedName>
        <fullName evidence="2">Ectonucleotide pyrophosphatase/phosphodiesterase</fullName>
    </submittedName>
</protein>
<evidence type="ECO:0000313" key="3">
    <source>
        <dbReference type="Proteomes" id="UP001529491"/>
    </source>
</evidence>
<dbReference type="EMBL" id="CP136522">
    <property type="protein sequence ID" value="WOT04806.1"/>
    <property type="molecule type" value="Genomic_DNA"/>
</dbReference>
<dbReference type="RefSeq" id="WP_310472442.1">
    <property type="nucleotide sequence ID" value="NZ_CP136522.1"/>
</dbReference>
<feature type="chain" id="PRO_5045466893" evidence="1">
    <location>
        <begin position="23"/>
        <end position="400"/>
    </location>
</feature>
<dbReference type="InterPro" id="IPR002591">
    <property type="entry name" value="Phosphodiest/P_Trfase"/>
</dbReference>
<keyword evidence="3" id="KW-1185">Reference proteome</keyword>
<dbReference type="CDD" id="cd16018">
    <property type="entry name" value="Enpp"/>
    <property type="match status" value="1"/>
</dbReference>
<gene>
    <name evidence="2" type="ORF">RGE70_16045</name>
</gene>
<dbReference type="InterPro" id="IPR017850">
    <property type="entry name" value="Alkaline_phosphatase_core_sf"/>
</dbReference>
<dbReference type="SUPFAM" id="SSF53649">
    <property type="entry name" value="Alkaline phosphatase-like"/>
    <property type="match status" value="1"/>
</dbReference>
<dbReference type="Pfam" id="PF01663">
    <property type="entry name" value="Phosphodiest"/>
    <property type="match status" value="1"/>
</dbReference>